<dbReference type="Pfam" id="PF22740">
    <property type="entry name" value="PapZ_C"/>
    <property type="match status" value="1"/>
</dbReference>
<name>A0AA35GAU1_9FIRM</name>
<dbReference type="SUPFAM" id="SSF52540">
    <property type="entry name" value="P-loop containing nucleoside triphosphate hydrolases"/>
    <property type="match status" value="1"/>
</dbReference>
<feature type="domain" description="RapZ C-terminal" evidence="6">
    <location>
        <begin position="170"/>
        <end position="288"/>
    </location>
</feature>
<dbReference type="Pfam" id="PF03668">
    <property type="entry name" value="RapZ-like_N"/>
    <property type="match status" value="1"/>
</dbReference>
<keyword evidence="1 4" id="KW-0547">Nucleotide-binding</keyword>
<dbReference type="Proteomes" id="UP001163687">
    <property type="component" value="Chromosome"/>
</dbReference>
<feature type="domain" description="RapZ-like N-terminal" evidence="5">
    <location>
        <begin position="6"/>
        <end position="161"/>
    </location>
</feature>
<evidence type="ECO:0000256" key="4">
    <source>
        <dbReference type="HAMAP-Rule" id="MF_00636"/>
    </source>
</evidence>
<dbReference type="AlphaFoldDB" id="A0AA35GAU1"/>
<evidence type="ECO:0000259" key="5">
    <source>
        <dbReference type="Pfam" id="PF03668"/>
    </source>
</evidence>
<evidence type="ECO:0000256" key="1">
    <source>
        <dbReference type="ARBA" id="ARBA00022741"/>
    </source>
</evidence>
<dbReference type="HAMAP" id="MF_00636">
    <property type="entry name" value="RapZ_like"/>
    <property type="match status" value="1"/>
</dbReference>
<dbReference type="GO" id="GO:0005524">
    <property type="term" value="F:ATP binding"/>
    <property type="evidence" value="ECO:0007669"/>
    <property type="project" value="UniProtKB-UniRule"/>
</dbReference>
<feature type="binding site" evidence="4">
    <location>
        <begin position="12"/>
        <end position="19"/>
    </location>
    <ligand>
        <name>ATP</name>
        <dbReference type="ChEBI" id="CHEBI:30616"/>
    </ligand>
</feature>
<keyword evidence="8" id="KW-1185">Reference proteome</keyword>
<accession>A0AA35GAU1</accession>
<evidence type="ECO:0000313" key="8">
    <source>
        <dbReference type="Proteomes" id="UP001163687"/>
    </source>
</evidence>
<protein>
    <submittedName>
        <fullName evidence="7">RNase adaptor protein RapZ</fullName>
    </submittedName>
</protein>
<proteinExistence type="inferred from homology"/>
<keyword evidence="2 4" id="KW-0067">ATP-binding</keyword>
<evidence type="ECO:0000256" key="2">
    <source>
        <dbReference type="ARBA" id="ARBA00022840"/>
    </source>
</evidence>
<dbReference type="PANTHER" id="PTHR30448">
    <property type="entry name" value="RNASE ADAPTER PROTEIN RAPZ"/>
    <property type="match status" value="1"/>
</dbReference>
<dbReference type="InterPro" id="IPR053930">
    <property type="entry name" value="RapZ-like_N"/>
</dbReference>
<dbReference type="RefSeq" id="WP_264842302.1">
    <property type="nucleotide sequence ID" value="NZ_AP025628.1"/>
</dbReference>
<dbReference type="PIRSF" id="PIRSF005052">
    <property type="entry name" value="P-loopkin"/>
    <property type="match status" value="1"/>
</dbReference>
<sequence length="297" mass="33493">MQPNVRLVIVTGLSGAGKTEALKSLEDVGYFCVDNLPPAFIPKMAELCVQSEGKISRLALGIDIRGGEFFSQTLSALDELERAGYPYTILFLEASDAVLVRRYKESRHRHPLAAEGRIEEAIRRERRLLEELRGRAGYIVDTSNMTVNQLRQEIVKLLGQDSQNGRPGLLVHVVSFGFKHGLPMDADLVFDVRFLPNPHYVQSLRDRTGEDPAVEEYVNRWAVTRKFLRRLQGLLGFLLPQYEAEGKTQLTIAVGCTGGQHRSVVVARQLAQWLGERGYRVTVEHRDARAVRAEERE</sequence>
<keyword evidence="3 4" id="KW-0342">GTP-binding</keyword>
<dbReference type="GO" id="GO:0005525">
    <property type="term" value="F:GTP binding"/>
    <property type="evidence" value="ECO:0007669"/>
    <property type="project" value="UniProtKB-UniRule"/>
</dbReference>
<dbReference type="NCBIfam" id="NF003828">
    <property type="entry name" value="PRK05416.1"/>
    <property type="match status" value="1"/>
</dbReference>
<dbReference type="PANTHER" id="PTHR30448:SF0">
    <property type="entry name" value="RNASE ADAPTER PROTEIN RAPZ"/>
    <property type="match status" value="1"/>
</dbReference>
<dbReference type="InterPro" id="IPR027417">
    <property type="entry name" value="P-loop_NTPase"/>
</dbReference>
<dbReference type="KEGG" id="cmic:caldi_27590"/>
<dbReference type="EMBL" id="AP025628">
    <property type="protein sequence ID" value="BDG61669.1"/>
    <property type="molecule type" value="Genomic_DNA"/>
</dbReference>
<reference evidence="7" key="1">
    <citation type="submission" date="2022-03" db="EMBL/GenBank/DDBJ databases">
        <title>Complete genome sequence of Caldinitratiruptor microaerophilus.</title>
        <authorList>
            <person name="Mukaiyama R."/>
            <person name="Nishiyama T."/>
            <person name="Ueda K."/>
        </authorList>
    </citation>
    <scope>NUCLEOTIDE SEQUENCE</scope>
    <source>
        <strain evidence="7">JCM 16183</strain>
    </source>
</reference>
<gene>
    <name evidence="7" type="ORF">caldi_27590</name>
</gene>
<dbReference type="Gene3D" id="3.40.50.300">
    <property type="entry name" value="P-loop containing nucleotide triphosphate hydrolases"/>
    <property type="match status" value="1"/>
</dbReference>
<feature type="binding site" evidence="4">
    <location>
        <begin position="63"/>
        <end position="66"/>
    </location>
    <ligand>
        <name>GTP</name>
        <dbReference type="ChEBI" id="CHEBI:37565"/>
    </ligand>
</feature>
<dbReference type="InterPro" id="IPR053931">
    <property type="entry name" value="RapZ_C"/>
</dbReference>
<evidence type="ECO:0000256" key="3">
    <source>
        <dbReference type="ARBA" id="ARBA00023134"/>
    </source>
</evidence>
<evidence type="ECO:0000259" key="6">
    <source>
        <dbReference type="Pfam" id="PF22740"/>
    </source>
</evidence>
<evidence type="ECO:0000313" key="7">
    <source>
        <dbReference type="EMBL" id="BDG61669.1"/>
    </source>
</evidence>
<dbReference type="InterPro" id="IPR005337">
    <property type="entry name" value="RapZ-like"/>
</dbReference>
<organism evidence="7 8">
    <name type="scientific">Caldinitratiruptor microaerophilus</name>
    <dbReference type="NCBI Taxonomy" id="671077"/>
    <lineage>
        <taxon>Bacteria</taxon>
        <taxon>Bacillati</taxon>
        <taxon>Bacillota</taxon>
        <taxon>Clostridia</taxon>
        <taxon>Eubacteriales</taxon>
        <taxon>Symbiobacteriaceae</taxon>
        <taxon>Caldinitratiruptor</taxon>
    </lineage>
</organism>